<dbReference type="InterPro" id="IPR013395">
    <property type="entry name" value="CRISPR-assoc_Cas3_yers"/>
</dbReference>
<name>A0ABY7APT4_9ALTE</name>
<evidence type="ECO:0000256" key="1">
    <source>
        <dbReference type="ARBA" id="ARBA00006847"/>
    </source>
</evidence>
<dbReference type="InterPro" id="IPR038257">
    <property type="entry name" value="CRISPR-assoc_Cas3_HD_sf"/>
</dbReference>
<comment type="similarity">
    <text evidence="1">In the N-terminal section; belongs to the CRISPR-associated nuclease Cas3-HD family.</text>
</comment>
<evidence type="ECO:0000256" key="7">
    <source>
        <dbReference type="ARBA" id="ARBA00022840"/>
    </source>
</evidence>
<sequence>MMVTFVSQCNKNALKKTRRVLDAFANRIGDNTWQTVITEDGLLTVKKMLRKTASKSTAVSCHWIRSRSRSQFLWVVGNKSKFNSEGIVPVNSTRRNLLNSEIENDWKYLPLIKSLTALSALFHDWGKASRLFQEKLNPNSKNKFKGDPLRHEWISVLLLNALVNNKSDETWLSDLIGKGVNDNELKQSVKAQNLTPLDRLPNAAKLLAWLIVSHHRLPYIKSDWRDEKASDLPSMLKRITQEWGYENKIDPAEYNKRVKHCFEFPSGLLSESKEWRKKVKRWATSLINNLPLLEAAMKDGSYRLILHHARLCLMLGDHYYSSQDAAKNWQDSTGLFANTDRETSELKQKLDEHLVGVAKNALNTAHLLPAFEKEPPVATDIQVLRKASPTAFKWQDKAVTKINEWKTQQDKKVTGFFAVNMASTGCGKTFANAKVMRALSADGKSLRYILALGLRTLTLQTGDEYRDRIGLTNADLAVLIGSRAVAELHNQREIKQDEITDEVLGSESQEALLDEFIDYDCEIPEEGLSTVLTCTKDKQFLYAPVLACTIDHLMAATETKRGGRYILPSLRLMSSDVVIDEIDDFTGNDLIAIGRLIHLAGMLGRKVMISSATIPPDLALGYFNAYKNGWKIFTKSRDEAKAEIGCAWIDEFTTQVDSISVAQSESAIEQYQLKHSHFIDKRVNSLSKQVAKRKADIVPCPLLSIDESTPKNEAEESKQSHYFSTVKQATLAKHSLHYDIDPTTGIKVSFGVIRVANITPCVELTKYLLHTDYPEDTQVKVMAYHSQQVLLLRHEQEKHLDDVLKRKEKAGVPQQAFSNSVIRNHLDSCAKNNSYIKNMLFILVATPVEEVGRDHDFDWAIIEPSSYRSIVQLAGRVRRHRAEAVELANIGVMQYNLKAFKTNDKPDGKYFVKPGYEDGWDKSLHSHDLNKLVNETCINEGLNAIPRIKVPTQADKQLLAFIEHKVTAAQLTNFSAFGANTLQGYLTETWYLTALPQVLTPFRKSEASINLFLFYNENTEQCYFTEKDEKGKPLVDINDQVINRETILNIKKIELTEQQRQNLWFERNYQSLLTKYLSEPWLATPKRVSLRYGEINMVERENAQYEYNDQFGLVRVNKKGGQQC</sequence>
<keyword evidence="5" id="KW-0378">Hydrolase</keyword>
<evidence type="ECO:0000256" key="6">
    <source>
        <dbReference type="ARBA" id="ARBA00022806"/>
    </source>
</evidence>
<dbReference type="NCBIfam" id="TIGR02562">
    <property type="entry name" value="cas3_yersinia"/>
    <property type="match status" value="1"/>
</dbReference>
<evidence type="ECO:0000256" key="3">
    <source>
        <dbReference type="ARBA" id="ARBA00022723"/>
    </source>
</evidence>
<keyword evidence="6" id="KW-0347">Helicase</keyword>
<dbReference type="SUPFAM" id="SSF52540">
    <property type="entry name" value="P-loop containing nucleoside triphosphate hydrolases"/>
    <property type="match status" value="1"/>
</dbReference>
<dbReference type="InterPro" id="IPR006483">
    <property type="entry name" value="CRISPR-assoc_Cas3_HD"/>
</dbReference>
<dbReference type="PROSITE" id="PS51643">
    <property type="entry name" value="HD_CAS3"/>
    <property type="match status" value="1"/>
</dbReference>
<keyword evidence="7" id="KW-0067">ATP-binding</keyword>
<dbReference type="Proteomes" id="UP001163726">
    <property type="component" value="Chromosome"/>
</dbReference>
<evidence type="ECO:0000259" key="9">
    <source>
        <dbReference type="PROSITE" id="PS51643"/>
    </source>
</evidence>
<organism evidence="10 11">
    <name type="scientific">Catenovulum adriaticum</name>
    <dbReference type="NCBI Taxonomy" id="2984846"/>
    <lineage>
        <taxon>Bacteria</taxon>
        <taxon>Pseudomonadati</taxon>
        <taxon>Pseudomonadota</taxon>
        <taxon>Gammaproteobacteria</taxon>
        <taxon>Alteromonadales</taxon>
        <taxon>Alteromonadaceae</taxon>
        <taxon>Catenovulum</taxon>
    </lineage>
</organism>
<evidence type="ECO:0000313" key="10">
    <source>
        <dbReference type="EMBL" id="WAJ71258.1"/>
    </source>
</evidence>
<feature type="domain" description="HD Cas3-type" evidence="9">
    <location>
        <begin position="102"/>
        <end position="319"/>
    </location>
</feature>
<evidence type="ECO:0000256" key="5">
    <source>
        <dbReference type="ARBA" id="ARBA00022801"/>
    </source>
</evidence>
<evidence type="ECO:0000256" key="4">
    <source>
        <dbReference type="ARBA" id="ARBA00022741"/>
    </source>
</evidence>
<dbReference type="EMBL" id="CP109965">
    <property type="protein sequence ID" value="WAJ71258.1"/>
    <property type="molecule type" value="Genomic_DNA"/>
</dbReference>
<dbReference type="RefSeq" id="WP_268075735.1">
    <property type="nucleotide sequence ID" value="NZ_CP109965.1"/>
</dbReference>
<evidence type="ECO:0000256" key="8">
    <source>
        <dbReference type="ARBA" id="ARBA00023118"/>
    </source>
</evidence>
<keyword evidence="4" id="KW-0547">Nucleotide-binding</keyword>
<dbReference type="InterPro" id="IPR048823">
    <property type="entry name" value="Cas3_I-F_Cas2"/>
</dbReference>
<keyword evidence="11" id="KW-1185">Reference proteome</keyword>
<comment type="similarity">
    <text evidence="2">In the central section; belongs to the CRISPR-associated helicase Cas3 family.</text>
</comment>
<evidence type="ECO:0000313" key="11">
    <source>
        <dbReference type="Proteomes" id="UP001163726"/>
    </source>
</evidence>
<reference evidence="10" key="1">
    <citation type="submission" date="2022-10" db="EMBL/GenBank/DDBJ databases">
        <title>Catenovulum adriacola sp. nov. isolated in the Harbour of Susak.</title>
        <authorList>
            <person name="Schoch T."/>
            <person name="Reich S.J."/>
            <person name="Stoeferle S."/>
            <person name="Flaiz M."/>
            <person name="Kazda M."/>
            <person name="Riedel C.U."/>
            <person name="Duerre P."/>
        </authorList>
    </citation>
    <scope>NUCLEOTIDE SEQUENCE</scope>
    <source>
        <strain evidence="10">TS8</strain>
    </source>
</reference>
<protein>
    <submittedName>
        <fullName evidence="10">Type I-F CRISPR-associated helicase Cas3f</fullName>
    </submittedName>
</protein>
<gene>
    <name evidence="10" type="primary">cas3f</name>
    <name evidence="10" type="ORF">OLW01_05520</name>
</gene>
<keyword evidence="3" id="KW-0479">Metal-binding</keyword>
<proteinExistence type="inferred from homology"/>
<dbReference type="Gene3D" id="1.10.3210.30">
    <property type="match status" value="1"/>
</dbReference>
<dbReference type="InterPro" id="IPR027417">
    <property type="entry name" value="P-loop_NTPase"/>
</dbReference>
<accession>A0ABY7APT4</accession>
<dbReference type="Pfam" id="PF22590">
    <property type="entry name" value="Cas3-like_C_2"/>
    <property type="match status" value="1"/>
</dbReference>
<dbReference type="Pfam" id="PF21384">
    <property type="entry name" value="Cas3_I-F_Cas2"/>
    <property type="match status" value="1"/>
</dbReference>
<evidence type="ECO:0000256" key="2">
    <source>
        <dbReference type="ARBA" id="ARBA00009046"/>
    </source>
</evidence>
<keyword evidence="8" id="KW-0051">Antiviral defense</keyword>
<dbReference type="InterPro" id="IPR054712">
    <property type="entry name" value="Cas3-like_dom"/>
</dbReference>